<keyword evidence="4" id="KW-1185">Reference proteome</keyword>
<evidence type="ECO:0000256" key="2">
    <source>
        <dbReference type="SAM" id="MobiDB-lite"/>
    </source>
</evidence>
<comment type="caution">
    <text evidence="3">The sequence shown here is derived from an EMBL/GenBank/DDBJ whole genome shotgun (WGS) entry which is preliminary data.</text>
</comment>
<keyword evidence="1" id="KW-0175">Coiled coil</keyword>
<sequence>MIAIIANSDRKSFQLDQHNHLEITMPLPEHNIEREFALILLSLHLQKYPEQATILAMNHYEDYMNLAHDYKLLRRDLERLQQENFQLRVENTKIKSSTPSKSPQLPLFLEK</sequence>
<dbReference type="RefSeq" id="WP_229638818.1">
    <property type="nucleotide sequence ID" value="NZ_JADWDC010000004.1"/>
</dbReference>
<accession>A0A964BLX1</accession>
<evidence type="ECO:0000313" key="4">
    <source>
        <dbReference type="Proteomes" id="UP000729733"/>
    </source>
</evidence>
<reference evidence="3" key="1">
    <citation type="journal article" date="2021" name="Antonie Van Leeuwenhoek">
        <title>Draft genome and description of Waterburya agarophytonicola gen. nov. sp. nov. (Pleurocapsales, Cyanobacteria): a seaweed symbiont.</title>
        <authorList>
            <person name="Bonthond G."/>
            <person name="Shalygin S."/>
            <person name="Bayer T."/>
            <person name="Weinberger F."/>
        </authorList>
    </citation>
    <scope>NUCLEOTIDE SEQUENCE</scope>
    <source>
        <strain evidence="3">KI4</strain>
    </source>
</reference>
<evidence type="ECO:0000256" key="1">
    <source>
        <dbReference type="SAM" id="Coils"/>
    </source>
</evidence>
<organism evidence="3 4">
    <name type="scientific">Waterburya agarophytonicola KI4</name>
    <dbReference type="NCBI Taxonomy" id="2874699"/>
    <lineage>
        <taxon>Bacteria</taxon>
        <taxon>Bacillati</taxon>
        <taxon>Cyanobacteriota</taxon>
        <taxon>Cyanophyceae</taxon>
        <taxon>Pleurocapsales</taxon>
        <taxon>Hyellaceae</taxon>
        <taxon>Waterburya</taxon>
        <taxon>Waterburya agarophytonicola</taxon>
    </lineage>
</organism>
<protein>
    <submittedName>
        <fullName evidence="3">Uncharacterized protein</fullName>
    </submittedName>
</protein>
<dbReference type="Proteomes" id="UP000729733">
    <property type="component" value="Unassembled WGS sequence"/>
</dbReference>
<name>A0A964BLX1_9CYAN</name>
<evidence type="ECO:0000313" key="3">
    <source>
        <dbReference type="EMBL" id="MCC0175819.1"/>
    </source>
</evidence>
<feature type="compositionally biased region" description="Low complexity" evidence="2">
    <location>
        <begin position="94"/>
        <end position="103"/>
    </location>
</feature>
<feature type="region of interest" description="Disordered" evidence="2">
    <location>
        <begin position="91"/>
        <end position="111"/>
    </location>
</feature>
<proteinExistence type="predicted"/>
<gene>
    <name evidence="3" type="ORF">I4641_02335</name>
</gene>
<feature type="coiled-coil region" evidence="1">
    <location>
        <begin position="63"/>
        <end position="90"/>
    </location>
</feature>
<dbReference type="AlphaFoldDB" id="A0A964BLX1"/>
<dbReference type="EMBL" id="JADWDC010000004">
    <property type="protein sequence ID" value="MCC0175819.1"/>
    <property type="molecule type" value="Genomic_DNA"/>
</dbReference>